<keyword evidence="2" id="KW-1185">Reference proteome</keyword>
<name>G4CG08_9NEIS</name>
<gene>
    <name evidence="1" type="ORF">HMPREF9371_0547</name>
</gene>
<sequence length="48" mass="5606">MRTKTDSIRNFIWSKFLSKEGEEFFKNACLGVGAKYITHQSLFNFLTT</sequence>
<evidence type="ECO:0000313" key="2">
    <source>
        <dbReference type="Proteomes" id="UP000003019"/>
    </source>
</evidence>
<comment type="caution">
    <text evidence="1">The sequence shown here is derived from an EMBL/GenBank/DDBJ whole genome shotgun (WGS) entry which is preliminary data.</text>
</comment>
<evidence type="ECO:0000313" key="1">
    <source>
        <dbReference type="EMBL" id="EGY53249.1"/>
    </source>
</evidence>
<dbReference type="Proteomes" id="UP000003019">
    <property type="component" value="Unassembled WGS sequence"/>
</dbReference>
<proteinExistence type="predicted"/>
<organism evidence="1 2">
    <name type="scientific">Neisseria shayeganii 871</name>
    <dbReference type="NCBI Taxonomy" id="1032488"/>
    <lineage>
        <taxon>Bacteria</taxon>
        <taxon>Pseudomonadati</taxon>
        <taxon>Pseudomonadota</taxon>
        <taxon>Betaproteobacteria</taxon>
        <taxon>Neisseriales</taxon>
        <taxon>Neisseriaceae</taxon>
        <taxon>Neisseria</taxon>
    </lineage>
</organism>
<dbReference type="AlphaFoldDB" id="G4CG08"/>
<dbReference type="HOGENOM" id="CLU_3155289_0_0_4"/>
<protein>
    <submittedName>
        <fullName evidence="1">Uncharacterized protein</fullName>
    </submittedName>
</protein>
<accession>G4CG08</accession>
<reference evidence="1 2" key="1">
    <citation type="submission" date="2011-05" db="EMBL/GenBank/DDBJ databases">
        <authorList>
            <person name="Muzny D."/>
            <person name="Qin X."/>
            <person name="Deng J."/>
            <person name="Jiang H."/>
            <person name="Liu Y."/>
            <person name="Qu J."/>
            <person name="Song X.-Z."/>
            <person name="Zhang L."/>
            <person name="Thornton R."/>
            <person name="Coyle M."/>
            <person name="Francisco L."/>
            <person name="Jackson L."/>
            <person name="Javaid M."/>
            <person name="Korchina V."/>
            <person name="Kovar C."/>
            <person name="Mata R."/>
            <person name="Mathew T."/>
            <person name="Ngo R."/>
            <person name="Nguyen L."/>
            <person name="Nguyen N."/>
            <person name="Okwuonu G."/>
            <person name="Ongeri F."/>
            <person name="Pham C."/>
            <person name="Simmons D."/>
            <person name="Wilczek-Boney K."/>
            <person name="Hale W."/>
            <person name="Jakkamsetti A."/>
            <person name="Pham P."/>
            <person name="Ruth R."/>
            <person name="San Lucas F."/>
            <person name="Warren J."/>
            <person name="Zhang J."/>
            <person name="Zhao Z."/>
            <person name="Zhou C."/>
            <person name="Zhu D."/>
            <person name="Lee S."/>
            <person name="Bess C."/>
            <person name="Blankenburg K."/>
            <person name="Forbes L."/>
            <person name="Fu Q."/>
            <person name="Gubbala S."/>
            <person name="Hirani K."/>
            <person name="Jayaseelan J.C."/>
            <person name="Lara F."/>
            <person name="Munidasa M."/>
            <person name="Palculict T."/>
            <person name="Patil S."/>
            <person name="Pu L.-L."/>
            <person name="Saada N."/>
            <person name="Tang L."/>
            <person name="Weissenberger G."/>
            <person name="Zhu Y."/>
            <person name="Hemphill L."/>
            <person name="Shang Y."/>
            <person name="Youmans B."/>
            <person name="Ayvaz T."/>
            <person name="Ross M."/>
            <person name="Santibanez J."/>
            <person name="Aqrawi P."/>
            <person name="Gross S."/>
            <person name="Joshi V."/>
            <person name="Fowler G."/>
            <person name="Nazareth L."/>
            <person name="Reid J."/>
            <person name="Worley K."/>
            <person name="Petrosino J."/>
            <person name="Highlander S."/>
            <person name="Gibbs R."/>
        </authorList>
    </citation>
    <scope>NUCLEOTIDE SEQUENCE [LARGE SCALE GENOMIC DNA]</scope>
    <source>
        <strain evidence="1 2">871</strain>
    </source>
</reference>
<dbReference type="EMBL" id="AGAY01000020">
    <property type="protein sequence ID" value="EGY53249.1"/>
    <property type="molecule type" value="Genomic_DNA"/>
</dbReference>